<organism evidence="3 4">
    <name type="scientific">Methylorubrum thiocyanatum</name>
    <dbReference type="NCBI Taxonomy" id="47958"/>
    <lineage>
        <taxon>Bacteria</taxon>
        <taxon>Pseudomonadati</taxon>
        <taxon>Pseudomonadota</taxon>
        <taxon>Alphaproteobacteria</taxon>
        <taxon>Hyphomicrobiales</taxon>
        <taxon>Methylobacteriaceae</taxon>
        <taxon>Methylorubrum</taxon>
    </lineage>
</organism>
<protein>
    <submittedName>
        <fullName evidence="3">MxaA protein</fullName>
    </submittedName>
</protein>
<feature type="region of interest" description="Disordered" evidence="1">
    <location>
        <begin position="1"/>
        <end position="21"/>
    </location>
</feature>
<name>A0AA40S2Q6_9HYPH</name>
<keyword evidence="2" id="KW-0812">Transmembrane</keyword>
<evidence type="ECO:0000313" key="3">
    <source>
        <dbReference type="EMBL" id="MBA8913463.1"/>
    </source>
</evidence>
<feature type="transmembrane region" description="Helical" evidence="2">
    <location>
        <begin position="196"/>
        <end position="216"/>
    </location>
</feature>
<evidence type="ECO:0000256" key="2">
    <source>
        <dbReference type="SAM" id="Phobius"/>
    </source>
</evidence>
<accession>A0AA40S2Q6</accession>
<evidence type="ECO:0000313" key="4">
    <source>
        <dbReference type="Proteomes" id="UP000543554"/>
    </source>
</evidence>
<keyword evidence="2" id="KW-1133">Transmembrane helix</keyword>
<reference evidence="3 4" key="1">
    <citation type="submission" date="2020-08" db="EMBL/GenBank/DDBJ databases">
        <title>Genomic Encyclopedia of Type Strains, Phase IV (KMG-IV): sequencing the most valuable type-strain genomes for metagenomic binning, comparative biology and taxonomic classification.</title>
        <authorList>
            <person name="Goeker M."/>
        </authorList>
    </citation>
    <scope>NUCLEOTIDE SEQUENCE [LARGE SCALE GENOMIC DNA]</scope>
    <source>
        <strain evidence="3 4">DSM 11490</strain>
    </source>
</reference>
<proteinExistence type="predicted"/>
<dbReference type="Proteomes" id="UP000543554">
    <property type="component" value="Unassembled WGS sequence"/>
</dbReference>
<sequence length="334" mass="36381">MSAMRRQARLPSPLRGEAEGGAGGTAARALGLVLLLAGACPLPAAAQVRGVELRTPRAFGYFQGDLVQVQAEIRTDPGFSLQRPSLPKPGPVTYWLDLRDVRMEESRAADGSRVIRLRLTYQNFYVALDARTLEVPGFPVTVESADANGATTAVAQVPAWKIGVSPLREVQPERRDDPAEYLRPDGRALRLDPQPALASAAGFLALAALALVLLAYDRAWWIFRGRRGRPFAQALKALRRAKRRSQGEPLYREALLALHRGLDATDGRRVLADDLPDFLGRHPAFREQASGLQTFFSASRLAFFGRDTAGAGTMLPLPEAEALLRRLGAVERSA</sequence>
<keyword evidence="2" id="KW-0472">Membrane</keyword>
<keyword evidence="4" id="KW-1185">Reference proteome</keyword>
<evidence type="ECO:0000256" key="1">
    <source>
        <dbReference type="SAM" id="MobiDB-lite"/>
    </source>
</evidence>
<dbReference type="EMBL" id="JACJIB010000004">
    <property type="protein sequence ID" value="MBA8913463.1"/>
    <property type="molecule type" value="Genomic_DNA"/>
</dbReference>
<dbReference type="AlphaFoldDB" id="A0AA40S2Q6"/>
<comment type="caution">
    <text evidence="3">The sequence shown here is derived from an EMBL/GenBank/DDBJ whole genome shotgun (WGS) entry which is preliminary data.</text>
</comment>
<gene>
    <name evidence="3" type="ORF">HNR51_002546</name>
</gene>